<comment type="caution">
    <text evidence="7">The sequence shown here is derived from an EMBL/GenBank/DDBJ whole genome shotgun (WGS) entry which is preliminary data.</text>
</comment>
<dbReference type="FunFam" id="1.25.40.10:FF:000727">
    <property type="entry name" value="Chromosome 1, whole genome shotgun sequence"/>
    <property type="match status" value="1"/>
</dbReference>
<dbReference type="Pfam" id="PF23459">
    <property type="entry name" value="S1_RRP5"/>
    <property type="match status" value="1"/>
</dbReference>
<dbReference type="PANTHER" id="PTHR23270:SF10">
    <property type="entry name" value="PROTEIN RRP5 HOMOLOG"/>
    <property type="match status" value="1"/>
</dbReference>
<dbReference type="SUPFAM" id="SSF48452">
    <property type="entry name" value="TPR-like"/>
    <property type="match status" value="2"/>
</dbReference>
<evidence type="ECO:0000256" key="2">
    <source>
        <dbReference type="ARBA" id="ARBA00022552"/>
    </source>
</evidence>
<dbReference type="CDD" id="cd05693">
    <property type="entry name" value="S1_Rrp5_repeat_hs1_sc1"/>
    <property type="match status" value="1"/>
</dbReference>
<dbReference type="InterPro" id="IPR012340">
    <property type="entry name" value="NA-bd_OB-fold"/>
</dbReference>
<dbReference type="FunFam" id="2.40.50.140:FF:000103">
    <property type="entry name" value="protein RRP5 homolog"/>
    <property type="match status" value="1"/>
</dbReference>
<dbReference type="InterPro" id="IPR045209">
    <property type="entry name" value="Rrp5"/>
</dbReference>
<dbReference type="SMART" id="SM00316">
    <property type="entry name" value="S1"/>
    <property type="match status" value="10"/>
</dbReference>
<feature type="compositionally biased region" description="Basic and acidic residues" evidence="5">
    <location>
        <begin position="67"/>
        <end position="78"/>
    </location>
</feature>
<dbReference type="Gene3D" id="1.25.40.10">
    <property type="entry name" value="Tetratricopeptide repeat domain"/>
    <property type="match status" value="2"/>
</dbReference>
<feature type="compositionally biased region" description="Basic and acidic residues" evidence="5">
    <location>
        <begin position="98"/>
        <end position="121"/>
    </location>
</feature>
<feature type="domain" description="S1 motif" evidence="6">
    <location>
        <begin position="825"/>
        <end position="896"/>
    </location>
</feature>
<organism evidence="7 8">
    <name type="scientific">Papiliotrema laurentii</name>
    <name type="common">Cryptococcus laurentii</name>
    <dbReference type="NCBI Taxonomy" id="5418"/>
    <lineage>
        <taxon>Eukaryota</taxon>
        <taxon>Fungi</taxon>
        <taxon>Dikarya</taxon>
        <taxon>Basidiomycota</taxon>
        <taxon>Agaricomycotina</taxon>
        <taxon>Tremellomycetes</taxon>
        <taxon>Tremellales</taxon>
        <taxon>Rhynchogastremaceae</taxon>
        <taxon>Papiliotrema</taxon>
    </lineage>
</organism>
<dbReference type="CDD" id="cd05707">
    <property type="entry name" value="S1_Rrp5_repeat_sc11"/>
    <property type="match status" value="1"/>
</dbReference>
<feature type="region of interest" description="Disordered" evidence="5">
    <location>
        <begin position="179"/>
        <end position="204"/>
    </location>
</feature>
<dbReference type="Proteomes" id="UP001182556">
    <property type="component" value="Unassembled WGS sequence"/>
</dbReference>
<dbReference type="Gene3D" id="2.40.50.140">
    <property type="entry name" value="Nucleic acid-binding proteins"/>
    <property type="match status" value="8"/>
</dbReference>
<feature type="compositionally biased region" description="Low complexity" evidence="5">
    <location>
        <begin position="1165"/>
        <end position="1181"/>
    </location>
</feature>
<dbReference type="CDD" id="cd05696">
    <property type="entry name" value="S1_Rrp5_repeat_hs4"/>
    <property type="match status" value="1"/>
</dbReference>
<dbReference type="Pfam" id="PF00575">
    <property type="entry name" value="S1"/>
    <property type="match status" value="3"/>
</dbReference>
<dbReference type="InterPro" id="IPR003107">
    <property type="entry name" value="HAT"/>
</dbReference>
<dbReference type="SMART" id="SM00386">
    <property type="entry name" value="HAT"/>
    <property type="match status" value="6"/>
</dbReference>
<evidence type="ECO:0000256" key="1">
    <source>
        <dbReference type="ARBA" id="ARBA00004604"/>
    </source>
</evidence>
<feature type="domain" description="S1 motif" evidence="6">
    <location>
        <begin position="629"/>
        <end position="703"/>
    </location>
</feature>
<reference evidence="7" key="1">
    <citation type="submission" date="2023-02" db="EMBL/GenBank/DDBJ databases">
        <title>Identification and recombinant expression of a fungal hydrolase from Papiliotrema laurentii that hydrolyzes apple cutin and clears colloidal polyester polyurethane.</title>
        <authorList>
            <consortium name="DOE Joint Genome Institute"/>
            <person name="Roman V.A."/>
            <person name="Bojanowski C."/>
            <person name="Crable B.R."/>
            <person name="Wagner D.N."/>
            <person name="Hung C.S."/>
            <person name="Nadeau L.J."/>
            <person name="Schratz L."/>
            <person name="Haridas S."/>
            <person name="Pangilinan J."/>
            <person name="Lipzen A."/>
            <person name="Na H."/>
            <person name="Yan M."/>
            <person name="Ng V."/>
            <person name="Grigoriev I.V."/>
            <person name="Spatafora J.W."/>
            <person name="Barlow D."/>
            <person name="Biffinger J."/>
            <person name="Kelley-Loughnane N."/>
            <person name="Varaljay V.A."/>
            <person name="Crookes-Goodson W.J."/>
        </authorList>
    </citation>
    <scope>NUCLEOTIDE SEQUENCE</scope>
    <source>
        <strain evidence="7">5307AH</strain>
    </source>
</reference>
<feature type="compositionally biased region" description="Acidic residues" evidence="5">
    <location>
        <begin position="1089"/>
        <end position="1159"/>
    </location>
</feature>
<feature type="domain" description="S1 motif" evidence="6">
    <location>
        <begin position="920"/>
        <end position="989"/>
    </location>
</feature>
<dbReference type="InterPro" id="IPR003029">
    <property type="entry name" value="S1_domain"/>
</dbReference>
<dbReference type="GO" id="GO:0003723">
    <property type="term" value="F:RNA binding"/>
    <property type="evidence" value="ECO:0007669"/>
    <property type="project" value="TreeGrafter"/>
</dbReference>
<keyword evidence="8" id="KW-1185">Reference proteome</keyword>
<dbReference type="FunFam" id="2.40.50.140:FF:000289">
    <property type="entry name" value="Chromosome 1, whole genome shotgun sequence"/>
    <property type="match status" value="1"/>
</dbReference>
<feature type="compositionally biased region" description="Acidic residues" evidence="5">
    <location>
        <begin position="187"/>
        <end position="202"/>
    </location>
</feature>
<dbReference type="PROSITE" id="PS50126">
    <property type="entry name" value="S1"/>
    <property type="match status" value="7"/>
</dbReference>
<dbReference type="CDD" id="cd05697">
    <property type="entry name" value="S1_Rrp5_repeat_hs5"/>
    <property type="match status" value="1"/>
</dbReference>
<feature type="region of interest" description="Disordered" evidence="5">
    <location>
        <begin position="1"/>
        <end position="121"/>
    </location>
</feature>
<keyword evidence="4" id="KW-0539">Nucleus</keyword>
<dbReference type="GO" id="GO:0032040">
    <property type="term" value="C:small-subunit processome"/>
    <property type="evidence" value="ECO:0007669"/>
    <property type="project" value="TreeGrafter"/>
</dbReference>
<name>A0AAD9D034_PAPLA</name>
<accession>A0AAD9D034</accession>
<evidence type="ECO:0000313" key="8">
    <source>
        <dbReference type="Proteomes" id="UP001182556"/>
    </source>
</evidence>
<evidence type="ECO:0000256" key="4">
    <source>
        <dbReference type="ARBA" id="ARBA00023242"/>
    </source>
</evidence>
<dbReference type="InterPro" id="IPR057302">
    <property type="entry name" value="Rrp5_S1"/>
</dbReference>
<dbReference type="EMBL" id="JAODAN010000006">
    <property type="protein sequence ID" value="KAK1923738.1"/>
    <property type="molecule type" value="Genomic_DNA"/>
</dbReference>
<protein>
    <submittedName>
        <fullName evidence="7">rRNA processing-related protein</fullName>
    </submittedName>
</protein>
<keyword evidence="3" id="KW-0677">Repeat</keyword>
<feature type="domain" description="S1 motif" evidence="6">
    <location>
        <begin position="359"/>
        <end position="429"/>
    </location>
</feature>
<evidence type="ECO:0000313" key="7">
    <source>
        <dbReference type="EMBL" id="KAK1923738.1"/>
    </source>
</evidence>
<evidence type="ECO:0000256" key="5">
    <source>
        <dbReference type="SAM" id="MobiDB-lite"/>
    </source>
</evidence>
<dbReference type="InterPro" id="IPR011990">
    <property type="entry name" value="TPR-like_helical_dom_sf"/>
</dbReference>
<feature type="domain" description="S1 motif" evidence="6">
    <location>
        <begin position="1009"/>
        <end position="1082"/>
    </location>
</feature>
<feature type="compositionally biased region" description="Acidic residues" evidence="5">
    <location>
        <begin position="1197"/>
        <end position="1214"/>
    </location>
</feature>
<feature type="region of interest" description="Disordered" evidence="5">
    <location>
        <begin position="1083"/>
        <end position="1241"/>
    </location>
</feature>
<dbReference type="InterPro" id="IPR048059">
    <property type="entry name" value="Rrp5_S1_rpt_hs1_sc1"/>
</dbReference>
<gene>
    <name evidence="7" type="ORF">DB88DRAFT_464948</name>
</gene>
<keyword evidence="2" id="KW-0698">rRNA processing</keyword>
<feature type="compositionally biased region" description="Basic and acidic residues" evidence="5">
    <location>
        <begin position="1"/>
        <end position="15"/>
    </location>
</feature>
<evidence type="ECO:0000259" key="6">
    <source>
        <dbReference type="PROSITE" id="PS50126"/>
    </source>
</evidence>
<dbReference type="PANTHER" id="PTHR23270">
    <property type="entry name" value="PROGRAMMED CELL DEATH PROTEIN 11 PRE-RRNA PROCESSING PROTEIN RRP5"/>
    <property type="match status" value="1"/>
</dbReference>
<feature type="domain" description="S1 motif" evidence="6">
    <location>
        <begin position="454"/>
        <end position="528"/>
    </location>
</feature>
<dbReference type="GO" id="GO:0006364">
    <property type="term" value="P:rRNA processing"/>
    <property type="evidence" value="ECO:0007669"/>
    <property type="project" value="UniProtKB-KW"/>
</dbReference>
<dbReference type="FunFam" id="2.40.50.140:FF:000155">
    <property type="entry name" value="rRNA biogenesis protein RRP5"/>
    <property type="match status" value="1"/>
</dbReference>
<sequence length="1506" mass="165052">MAGDSKSRTNGDNPRKPRASASGSGANTTVKKHDEPRPAPSFVSTLKNEEIDFPRGGGTSLTALEVKQTRAEGRREAEAEAAQDVSGGANKGKKRRRQISEREAKRLKKNQVDESRKERDKDTIRVEELNYKRLVAGTKLLARVHTVLPLHLILSLPNNLLAHVPITEVSQTLTTLLHKEEQGSDSGSEDNEEDEEEDEDTGAPDLAQLFVPGMYVPAKVLNLYPTASQSFISQYPISETTRLAARVEMTLIPEKVNGEVVKADLENGFTFTGEILSVEDKGYRVGMGLSEDVGGEGWVSREEATLHGPGGRLVPGQLVPCAIASSSAGGRIYQLTLDPTTIAKSQLNEVSNVASILPGHLVSGLITAVVPSGLNLKISGFYDGTIDLAHLDLKGEDIDEKFKIGKKIRARVIYDSLATTPRRFGLSVLPHILSLTSPIAPDGKTPMELAIPIGKLLSSVKITRVIQEWGVLCRTDDGLEGFVHISHVSDERIPALSGSTGPFRVDTLHRARVIGHSPLDGILLLSFEQKVLDQVFMQVDELHVGQALKGTIHRLTDKGLFINIQGSVHGMVWPTHYADIRLKHPEKRFKVGNSVKARVFALEPARSRVILTLKKSLVDSELPVPSDFGSVETGMITPAVVSKILDKGCIVDLFGGLRAFVPQSEASQNFISNLNDIFFVGKPVNVRITDVNTSTQRLVASVRQALPTALASASLEVTDEVAGIVSQVHADQVVLTLIPSQITALLSLSNLSNHRNIGIEELRGSLKVGERLDDLIVVSKNAQSGLVIVANKRAVGSSSRLPTIATEAKSGISAMAKSFDSIKPGSIIEGTVASHTPQGTMVQLTAALKGRVHPTDAADDFSIIANGQGPLNVGEKVKCYVLKSNPATRIIDLSTRPSRLGEASDIVDPEVENIADVKEGMKIRGLVKNVSDHGVFVAIGRNLTARVMIKELFDDFVKDWQSKFEVNQLVSGKILSVNETKKTIEMTLRTTPSARKAAPKRPLSDFSQGQIVDCTVKKVESYGLFLRINETDISGLCHRSEISDSKSKNIEKALKGFRSGDGVKAYILDLDREKGRLNFSLKPSLLGEAADEDEDMEGDEEEEDEEAGDEDEEMSQDEEEEEDEEEGEEDEESDSGNELDFEDGESDEDEDEDEDEDVQLDLTTPKASVPKPKAKKAAPVPTLSVTGGFDWTGNAADADEEEDSESDSDSDEAVDQPKSKSKGKQKALDLTASAPSAQPSSTSEFERALLSSPNSSFLWIQYMSFLLTLHEVDKARAIGRKAVEKIAYREEEEKLNVWMALVNLEIGFGTEESREKVWKEAASFNDAKTVWMRYADALQAAGKEQAAEDIWTKAVKKFSAHSDVWTKAAEYWFKQDDVDSARELLPRSLKSLDKSKHVETIEKFAVMEFRHADAERGKTLFEELIDRYPRRLDLVSVYIDQLTKTSDIGAVRGLVDRTLDQKLTAKKAKFLFKKLLSVESKIGDEKGEERAKEKAREWVLKNAKDE</sequence>
<feature type="domain" description="S1 motif" evidence="6">
    <location>
        <begin position="545"/>
        <end position="614"/>
    </location>
</feature>
<proteinExistence type="predicted"/>
<evidence type="ECO:0000256" key="3">
    <source>
        <dbReference type="ARBA" id="ARBA00022737"/>
    </source>
</evidence>
<feature type="compositionally biased region" description="Low complexity" evidence="5">
    <location>
        <begin position="1231"/>
        <end position="1241"/>
    </location>
</feature>
<dbReference type="FunFam" id="2.40.50.140:FF:000340">
    <property type="entry name" value="Unplaced genomic scaffold supercont1.162, whole genome shotgun sequence"/>
    <property type="match status" value="1"/>
</dbReference>
<dbReference type="SUPFAM" id="SSF50249">
    <property type="entry name" value="Nucleic acid-binding proteins"/>
    <property type="match status" value="8"/>
</dbReference>
<comment type="subcellular location">
    <subcellularLocation>
        <location evidence="1">Nucleus</location>
        <location evidence="1">Nucleolus</location>
    </subcellularLocation>
</comment>